<organism evidence="1 2">
    <name type="scientific">Candidatus Nomurabacteria bacterium RIFCSPHIGHO2_01_FULL_40_24b</name>
    <dbReference type="NCBI Taxonomy" id="1801739"/>
    <lineage>
        <taxon>Bacteria</taxon>
        <taxon>Candidatus Nomuraibacteriota</taxon>
    </lineage>
</organism>
<gene>
    <name evidence="1" type="ORF">A2647_03635</name>
</gene>
<accession>A0A1F6V762</accession>
<proteinExistence type="predicted"/>
<dbReference type="EMBL" id="MFTP01000017">
    <property type="protein sequence ID" value="OGI65540.1"/>
    <property type="molecule type" value="Genomic_DNA"/>
</dbReference>
<reference evidence="1 2" key="1">
    <citation type="journal article" date="2016" name="Nat. Commun.">
        <title>Thousands of microbial genomes shed light on interconnected biogeochemical processes in an aquifer system.</title>
        <authorList>
            <person name="Anantharaman K."/>
            <person name="Brown C.T."/>
            <person name="Hug L.A."/>
            <person name="Sharon I."/>
            <person name="Castelle C.J."/>
            <person name="Probst A.J."/>
            <person name="Thomas B.C."/>
            <person name="Singh A."/>
            <person name="Wilkins M.J."/>
            <person name="Karaoz U."/>
            <person name="Brodie E.L."/>
            <person name="Williams K.H."/>
            <person name="Hubbard S.S."/>
            <person name="Banfield J.F."/>
        </authorList>
    </citation>
    <scope>NUCLEOTIDE SEQUENCE [LARGE SCALE GENOMIC DNA]</scope>
</reference>
<comment type="caution">
    <text evidence="1">The sequence shown here is derived from an EMBL/GenBank/DDBJ whole genome shotgun (WGS) entry which is preliminary data.</text>
</comment>
<protein>
    <submittedName>
        <fullName evidence="1">Uncharacterized protein</fullName>
    </submittedName>
</protein>
<sequence>MTTVTLKKIEYMKLKREANAYRNIKMHLFESLVQDPVDGVIQDFAQTKLYSKAFLQDLERGLRRSSFGLLAKVKSLK</sequence>
<name>A0A1F6V762_9BACT</name>
<dbReference type="Proteomes" id="UP000177370">
    <property type="component" value="Unassembled WGS sequence"/>
</dbReference>
<evidence type="ECO:0000313" key="2">
    <source>
        <dbReference type="Proteomes" id="UP000177370"/>
    </source>
</evidence>
<dbReference type="AlphaFoldDB" id="A0A1F6V762"/>
<evidence type="ECO:0000313" key="1">
    <source>
        <dbReference type="EMBL" id="OGI65540.1"/>
    </source>
</evidence>